<keyword evidence="8" id="KW-1185">Reference proteome</keyword>
<protein>
    <submittedName>
        <fullName evidence="7">Recombinase family protein</fullName>
    </submittedName>
</protein>
<dbReference type="Pfam" id="PF00239">
    <property type="entry name" value="Resolvase"/>
    <property type="match status" value="1"/>
</dbReference>
<gene>
    <name evidence="7" type="ORF">EOE18_18270</name>
</gene>
<keyword evidence="1" id="KW-0229">DNA integration</keyword>
<name>A0A3S2UPF4_9SPHN</name>
<evidence type="ECO:0000313" key="7">
    <source>
        <dbReference type="EMBL" id="RVU01142.1"/>
    </source>
</evidence>
<evidence type="ECO:0000256" key="3">
    <source>
        <dbReference type="ARBA" id="ARBA00023172"/>
    </source>
</evidence>
<feature type="non-terminal residue" evidence="7">
    <location>
        <position position="134"/>
    </location>
</feature>
<dbReference type="InterPro" id="IPR050639">
    <property type="entry name" value="SSR_resolvase"/>
</dbReference>
<dbReference type="PROSITE" id="PS00397">
    <property type="entry name" value="RECOMBINASES_1"/>
    <property type="match status" value="1"/>
</dbReference>
<sequence length="134" mass="15033">MTTQYIGKRVAIYARVSTRRQADNDLSVPDQIDHGERWAAERGATVVATFTDAGASATNDNRPEFQKMLAMAMAEDRPLDIILVHSLSRLFRNAMHFFQYKGQLHRFKVKIVSITQAFGDDPASDLAIGMLSLF</sequence>
<dbReference type="AlphaFoldDB" id="A0A3S2UPF4"/>
<dbReference type="PROSITE" id="PS51736">
    <property type="entry name" value="RECOMBINASES_3"/>
    <property type="match status" value="1"/>
</dbReference>
<dbReference type="GO" id="GO:0015074">
    <property type="term" value="P:DNA integration"/>
    <property type="evidence" value="ECO:0007669"/>
    <property type="project" value="UniProtKB-KW"/>
</dbReference>
<proteinExistence type="predicted"/>
<dbReference type="InterPro" id="IPR036162">
    <property type="entry name" value="Resolvase-like_N_sf"/>
</dbReference>
<keyword evidence="3" id="KW-0233">DNA recombination</keyword>
<dbReference type="PANTHER" id="PTHR30461">
    <property type="entry name" value="DNA-INVERTASE FROM LAMBDOID PROPHAGE"/>
    <property type="match status" value="1"/>
</dbReference>
<evidence type="ECO:0000256" key="5">
    <source>
        <dbReference type="PROSITE-ProRule" id="PRU10137"/>
    </source>
</evidence>
<dbReference type="RefSeq" id="WP_164852819.1">
    <property type="nucleotide sequence ID" value="NZ_SACO01000052.1"/>
</dbReference>
<accession>A0A3S2UPF4</accession>
<dbReference type="EMBL" id="SACO01000052">
    <property type="protein sequence ID" value="RVU01142.1"/>
    <property type="molecule type" value="Genomic_DNA"/>
</dbReference>
<dbReference type="Proteomes" id="UP000282837">
    <property type="component" value="Unassembled WGS sequence"/>
</dbReference>
<evidence type="ECO:0000256" key="1">
    <source>
        <dbReference type="ARBA" id="ARBA00022908"/>
    </source>
</evidence>
<dbReference type="CDD" id="cd00338">
    <property type="entry name" value="Ser_Recombinase"/>
    <property type="match status" value="1"/>
</dbReference>
<organism evidence="7 8">
    <name type="scientific">Novosphingobium umbonatum</name>
    <dbReference type="NCBI Taxonomy" id="1908524"/>
    <lineage>
        <taxon>Bacteria</taxon>
        <taxon>Pseudomonadati</taxon>
        <taxon>Pseudomonadota</taxon>
        <taxon>Alphaproteobacteria</taxon>
        <taxon>Sphingomonadales</taxon>
        <taxon>Sphingomonadaceae</taxon>
        <taxon>Novosphingobium</taxon>
    </lineage>
</organism>
<feature type="domain" description="Resolvase/invertase-type recombinase catalytic" evidence="6">
    <location>
        <begin position="9"/>
        <end position="134"/>
    </location>
</feature>
<evidence type="ECO:0000256" key="4">
    <source>
        <dbReference type="PIRSR" id="PIRSR606118-50"/>
    </source>
</evidence>
<dbReference type="InterPro" id="IPR006119">
    <property type="entry name" value="Resolv_N"/>
</dbReference>
<dbReference type="PANTHER" id="PTHR30461:SF23">
    <property type="entry name" value="DNA RECOMBINASE-RELATED"/>
    <property type="match status" value="1"/>
</dbReference>
<keyword evidence="2" id="KW-0238">DNA-binding</keyword>
<dbReference type="SUPFAM" id="SSF53041">
    <property type="entry name" value="Resolvase-like"/>
    <property type="match status" value="1"/>
</dbReference>
<evidence type="ECO:0000256" key="2">
    <source>
        <dbReference type="ARBA" id="ARBA00023125"/>
    </source>
</evidence>
<feature type="active site" description="O-(5'-phospho-DNA)-serine intermediate" evidence="4 5">
    <location>
        <position position="17"/>
    </location>
</feature>
<dbReference type="GO" id="GO:0000150">
    <property type="term" value="F:DNA strand exchange activity"/>
    <property type="evidence" value="ECO:0007669"/>
    <property type="project" value="InterPro"/>
</dbReference>
<reference evidence="7 8" key="1">
    <citation type="submission" date="2019-01" db="EMBL/GenBank/DDBJ databases">
        <authorList>
            <person name="Chen W.-M."/>
        </authorList>
    </citation>
    <scope>NUCLEOTIDE SEQUENCE [LARGE SCALE GENOMIC DNA]</scope>
    <source>
        <strain evidence="7 8">FSY-9</strain>
    </source>
</reference>
<dbReference type="Gene3D" id="3.40.50.1390">
    <property type="entry name" value="Resolvase, N-terminal catalytic domain"/>
    <property type="match status" value="1"/>
</dbReference>
<dbReference type="GO" id="GO:0003677">
    <property type="term" value="F:DNA binding"/>
    <property type="evidence" value="ECO:0007669"/>
    <property type="project" value="UniProtKB-KW"/>
</dbReference>
<dbReference type="InterPro" id="IPR006118">
    <property type="entry name" value="Recombinase_CS"/>
</dbReference>
<comment type="caution">
    <text evidence="7">The sequence shown here is derived from an EMBL/GenBank/DDBJ whole genome shotgun (WGS) entry which is preliminary data.</text>
</comment>
<dbReference type="SMART" id="SM00857">
    <property type="entry name" value="Resolvase"/>
    <property type="match status" value="1"/>
</dbReference>
<evidence type="ECO:0000259" key="6">
    <source>
        <dbReference type="PROSITE" id="PS51736"/>
    </source>
</evidence>
<evidence type="ECO:0000313" key="8">
    <source>
        <dbReference type="Proteomes" id="UP000282837"/>
    </source>
</evidence>